<evidence type="ECO:0000313" key="1">
    <source>
        <dbReference type="EMBL" id="GIZ54075.1"/>
    </source>
</evidence>
<keyword evidence="2" id="KW-1185">Reference proteome</keyword>
<accession>A0ABQ4QA25</accession>
<proteinExistence type="predicted"/>
<evidence type="ECO:0000313" key="2">
    <source>
        <dbReference type="Proteomes" id="UP000887222"/>
    </source>
</evidence>
<dbReference type="RefSeq" id="WP_220810481.1">
    <property type="nucleotide sequence ID" value="NZ_BPMK01000025.1"/>
</dbReference>
<gene>
    <name evidence="1" type="ORF">NCCP691_40890</name>
</gene>
<reference evidence="1 2" key="1">
    <citation type="journal article" date="2022" name="Int. J. Syst. Evol. Microbiol.">
        <title>Noviherbaspirillum aridicola sp. nov., isolated from an arid soil in Pakistan.</title>
        <authorList>
            <person name="Khan I.U."/>
            <person name="Saqib M."/>
            <person name="Amin A."/>
            <person name="Hussain F."/>
            <person name="Li L."/>
            <person name="Liu Y.H."/>
            <person name="Fang B.Z."/>
            <person name="Ahmed I."/>
            <person name="Li W.J."/>
        </authorList>
    </citation>
    <scope>NUCLEOTIDE SEQUENCE [LARGE SCALE GENOMIC DNA]</scope>
    <source>
        <strain evidence="1 2">NCCP-691</strain>
    </source>
</reference>
<dbReference type="Proteomes" id="UP000887222">
    <property type="component" value="Unassembled WGS sequence"/>
</dbReference>
<comment type="caution">
    <text evidence="1">The sequence shown here is derived from an EMBL/GenBank/DDBJ whole genome shotgun (WGS) entry which is preliminary data.</text>
</comment>
<sequence length="55" mass="6104">MAVEIEDGYEVRFGEAPLCAVNTGKPRIFRSLDTVLRSLKEMGVTEFEVVARAMA</sequence>
<organism evidence="1 2">
    <name type="scientific">Noviherbaspirillum aridicola</name>
    <dbReference type="NCBI Taxonomy" id="2849687"/>
    <lineage>
        <taxon>Bacteria</taxon>
        <taxon>Pseudomonadati</taxon>
        <taxon>Pseudomonadota</taxon>
        <taxon>Betaproteobacteria</taxon>
        <taxon>Burkholderiales</taxon>
        <taxon>Oxalobacteraceae</taxon>
        <taxon>Noviherbaspirillum</taxon>
    </lineage>
</organism>
<name>A0ABQ4QA25_9BURK</name>
<dbReference type="EMBL" id="BPMK01000025">
    <property type="protein sequence ID" value="GIZ54075.1"/>
    <property type="molecule type" value="Genomic_DNA"/>
</dbReference>
<protein>
    <submittedName>
        <fullName evidence="1">Uncharacterized protein</fullName>
    </submittedName>
</protein>